<evidence type="ECO:0000256" key="5">
    <source>
        <dbReference type="PIRNR" id="PIRNR038994"/>
    </source>
</evidence>
<feature type="binding site" evidence="7">
    <location>
        <position position="146"/>
    </location>
    <ligand>
        <name>substrate</name>
    </ligand>
</feature>
<dbReference type="GO" id="GO:0008448">
    <property type="term" value="F:N-acetylglucosamine-6-phosphate deacetylase activity"/>
    <property type="evidence" value="ECO:0007669"/>
    <property type="project" value="UniProtKB-UniRule"/>
</dbReference>
<feature type="binding site" evidence="7">
    <location>
        <position position="233"/>
    </location>
    <ligand>
        <name>substrate</name>
    </ligand>
</feature>
<dbReference type="InterPro" id="IPR003764">
    <property type="entry name" value="GlcNAc_6-P_deAcase"/>
</dbReference>
<dbReference type="OrthoDB" id="9776488at2"/>
<comment type="cofactor">
    <cofactor evidence="8">
        <name>a divalent metal cation</name>
        <dbReference type="ChEBI" id="CHEBI:60240"/>
    </cofactor>
    <text evidence="8">Binds 1 divalent metal cation per subunit.</text>
</comment>
<feature type="binding site" evidence="7">
    <location>
        <begin position="313"/>
        <end position="315"/>
    </location>
    <ligand>
        <name>substrate</name>
    </ligand>
</feature>
<evidence type="ECO:0000256" key="6">
    <source>
        <dbReference type="PIRSR" id="PIRSR038994-1"/>
    </source>
</evidence>
<evidence type="ECO:0000256" key="7">
    <source>
        <dbReference type="PIRSR" id="PIRSR038994-2"/>
    </source>
</evidence>
<evidence type="ECO:0000313" key="11">
    <source>
        <dbReference type="Proteomes" id="UP000050378"/>
    </source>
</evidence>
<name>A0A0P7E185_9GAMM</name>
<protein>
    <recommendedName>
        <fullName evidence="5">N-acetylgalactosamine-6-phosphate deacetylase</fullName>
        <ecNumber evidence="5">3.5.1.25</ecNumber>
    </recommendedName>
    <alternativeName>
        <fullName evidence="5">N-acetylglucosamine-6-phosphate deacetylase</fullName>
    </alternativeName>
</protein>
<dbReference type="SUPFAM" id="SSF51556">
    <property type="entry name" value="Metallo-dependent hydrolases"/>
    <property type="match status" value="1"/>
</dbReference>
<evidence type="ECO:0000259" key="9">
    <source>
        <dbReference type="Pfam" id="PF01979"/>
    </source>
</evidence>
<dbReference type="Gene3D" id="2.30.40.10">
    <property type="entry name" value="Urease, subunit C, domain 1"/>
    <property type="match status" value="1"/>
</dbReference>
<dbReference type="STRING" id="570156.AOG27_09345"/>
<evidence type="ECO:0000256" key="8">
    <source>
        <dbReference type="PIRSR" id="PIRSR038994-3"/>
    </source>
</evidence>
<dbReference type="NCBIfam" id="TIGR00221">
    <property type="entry name" value="nagA"/>
    <property type="match status" value="1"/>
</dbReference>
<evidence type="ECO:0000256" key="3">
    <source>
        <dbReference type="ARBA" id="ARBA00022801"/>
    </source>
</evidence>
<dbReference type="PIRSF" id="PIRSF038994">
    <property type="entry name" value="NagA"/>
    <property type="match status" value="1"/>
</dbReference>
<dbReference type="SUPFAM" id="SSF51338">
    <property type="entry name" value="Composite domain of metallo-dependent hydrolases"/>
    <property type="match status" value="1"/>
</dbReference>
<dbReference type="EC" id="3.5.1.25" evidence="5"/>
<dbReference type="AlphaFoldDB" id="A0A0P7E185"/>
<keyword evidence="2 8" id="KW-0479">Metal-binding</keyword>
<dbReference type="Pfam" id="PF01979">
    <property type="entry name" value="Amidohydro_1"/>
    <property type="match status" value="1"/>
</dbReference>
<feature type="binding site" evidence="7">
    <location>
        <position position="257"/>
    </location>
    <ligand>
        <name>substrate</name>
    </ligand>
</feature>
<organism evidence="10 11">
    <name type="scientific">Pseudoalteromonas lipolytica</name>
    <dbReference type="NCBI Taxonomy" id="570156"/>
    <lineage>
        <taxon>Bacteria</taxon>
        <taxon>Pseudomonadati</taxon>
        <taxon>Pseudomonadota</taxon>
        <taxon>Gammaproteobacteria</taxon>
        <taxon>Alteromonadales</taxon>
        <taxon>Pseudoalteromonadaceae</taxon>
        <taxon>Pseudoalteromonas</taxon>
    </lineage>
</organism>
<dbReference type="RefSeq" id="WP_054552752.1">
    <property type="nucleotide sequence ID" value="NZ_LJTC01000005.1"/>
</dbReference>
<dbReference type="EMBL" id="LJTC01000005">
    <property type="protein sequence ID" value="KPM83837.1"/>
    <property type="molecule type" value="Genomic_DNA"/>
</dbReference>
<proteinExistence type="inferred from homology"/>
<feature type="binding site" evidence="8">
    <location>
        <position position="222"/>
    </location>
    <ligand>
        <name>Zn(2+)</name>
        <dbReference type="ChEBI" id="CHEBI:29105"/>
    </ligand>
</feature>
<dbReference type="CDD" id="cd00854">
    <property type="entry name" value="NagA"/>
    <property type="match status" value="1"/>
</dbReference>
<evidence type="ECO:0000256" key="2">
    <source>
        <dbReference type="ARBA" id="ARBA00022723"/>
    </source>
</evidence>
<feature type="binding site" evidence="7">
    <location>
        <begin position="225"/>
        <end position="226"/>
    </location>
    <ligand>
        <name>substrate</name>
    </ligand>
</feature>
<evidence type="ECO:0000256" key="4">
    <source>
        <dbReference type="ARBA" id="ARBA00023277"/>
    </source>
</evidence>
<dbReference type="Gene3D" id="3.20.20.140">
    <property type="entry name" value="Metal-dependent hydrolases"/>
    <property type="match status" value="1"/>
</dbReference>
<feature type="binding site" evidence="8">
    <location>
        <position position="201"/>
    </location>
    <ligand>
        <name>Zn(2+)</name>
        <dbReference type="ChEBI" id="CHEBI:29105"/>
    </ligand>
</feature>
<dbReference type="GO" id="GO:0006046">
    <property type="term" value="P:N-acetylglucosamine catabolic process"/>
    <property type="evidence" value="ECO:0007669"/>
    <property type="project" value="TreeGrafter"/>
</dbReference>
<feature type="active site" description="Proton donor/acceptor" evidence="6">
    <location>
        <position position="280"/>
    </location>
</feature>
<evidence type="ECO:0000256" key="1">
    <source>
        <dbReference type="ARBA" id="ARBA00010716"/>
    </source>
</evidence>
<dbReference type="InterPro" id="IPR011059">
    <property type="entry name" value="Metal-dep_hydrolase_composite"/>
</dbReference>
<accession>A0A0P7E185</accession>
<sequence length="387" mass="41843">MLIPTDLNRYYLKAAKVVTAEKVLLDHAVLVERGKISAITTQIEPEIKVIDLGEHSLFPGFIDLHIHGREGCDIMDGTPESLEIISRSLAKHGVTGFVGTTVTADWDVSIQAYKNMASAYQKGLAGAQLLGAYNEGLFFAEAHKGAHNESFFLELTKQRFDEIYAACEGCLSSFALAPELLKSPDMIRYITDKGVRVMLGHTDANFEQTTQALAHGACGGVHIFNGMRGIHHRDPGCTGALLMDKDAMVELIPDGIHLHPSIMNMVYRLKGADKIALITDCVSAGGLQDGRYRLGELPIVVEQGVARTESGSLAGSTLTMEVGVERFYNLTDASLVEATKMASLVPAEFLNKAEQIGSIAVGKQANFALLDKDFSVQATICAGKQIF</sequence>
<reference evidence="10 11" key="1">
    <citation type="submission" date="2015-09" db="EMBL/GenBank/DDBJ databases">
        <title>Draft Genome Sequence of Pseudoalteromonas lipolytica UCD-48B.</title>
        <authorList>
            <person name="Krusor M."/>
            <person name="Coil D.A."/>
            <person name="Lang J.M."/>
            <person name="Eisen J.A."/>
            <person name="Alexiev A."/>
        </authorList>
    </citation>
    <scope>NUCLEOTIDE SEQUENCE [LARGE SCALE GENOMIC DNA]</scope>
    <source>
        <strain evidence="10 11">UCD-48B</strain>
    </source>
</reference>
<feature type="binding site" evidence="8">
    <location>
        <position position="135"/>
    </location>
    <ligand>
        <name>Zn(2+)</name>
        <dbReference type="ChEBI" id="CHEBI:29105"/>
    </ligand>
</feature>
<dbReference type="PATRIC" id="fig|570156.3.peg.2938"/>
<keyword evidence="4 5" id="KW-0119">Carbohydrate metabolism</keyword>
<keyword evidence="3 5" id="KW-0378">Hydrolase</keyword>
<dbReference type="InterPro" id="IPR032466">
    <property type="entry name" value="Metal_Hydrolase"/>
</dbReference>
<comment type="similarity">
    <text evidence="1 5">Belongs to the metallo-dependent hydrolases superfamily. NagA family.</text>
</comment>
<comment type="caution">
    <text evidence="10">The sequence shown here is derived from an EMBL/GenBank/DDBJ whole genome shotgun (WGS) entry which is preliminary data.</text>
</comment>
<feature type="domain" description="Amidohydrolase-related" evidence="9">
    <location>
        <begin position="57"/>
        <end position="385"/>
    </location>
</feature>
<dbReference type="GO" id="GO:0046872">
    <property type="term" value="F:metal ion binding"/>
    <property type="evidence" value="ECO:0007669"/>
    <property type="project" value="UniProtKB-KW"/>
</dbReference>
<dbReference type="PANTHER" id="PTHR11113">
    <property type="entry name" value="N-ACETYLGLUCOSAMINE-6-PHOSPHATE DEACETYLASE"/>
    <property type="match status" value="1"/>
</dbReference>
<dbReference type="PANTHER" id="PTHR11113:SF14">
    <property type="entry name" value="N-ACETYLGLUCOSAMINE-6-PHOSPHATE DEACETYLASE"/>
    <property type="match status" value="1"/>
</dbReference>
<evidence type="ECO:0000313" key="10">
    <source>
        <dbReference type="EMBL" id="KPM83837.1"/>
    </source>
</evidence>
<gene>
    <name evidence="10" type="ORF">AOG27_09345</name>
</gene>
<dbReference type="Proteomes" id="UP000050378">
    <property type="component" value="Unassembled WGS sequence"/>
</dbReference>
<comment type="catalytic activity">
    <reaction evidence="5">
        <text>N-acetyl-D-glucosamine 6-phosphate + H2O = D-glucosamine 6-phosphate + acetate</text>
        <dbReference type="Rhea" id="RHEA:22936"/>
        <dbReference type="ChEBI" id="CHEBI:15377"/>
        <dbReference type="ChEBI" id="CHEBI:30089"/>
        <dbReference type="ChEBI" id="CHEBI:57513"/>
        <dbReference type="ChEBI" id="CHEBI:58725"/>
        <dbReference type="EC" id="3.5.1.25"/>
    </reaction>
</comment>
<dbReference type="InterPro" id="IPR006680">
    <property type="entry name" value="Amidohydro-rel"/>
</dbReference>